<dbReference type="AlphaFoldDB" id="A0A0V0YZ51"/>
<dbReference type="EMBL" id="JYDH01003625">
    <property type="protein sequence ID" value="KRY05489.1"/>
    <property type="molecule type" value="Genomic_DNA"/>
</dbReference>
<gene>
    <name evidence="1" type="ORF">T01_12794</name>
</gene>
<accession>A0A0V0YZ51</accession>
<reference evidence="1 2" key="1">
    <citation type="submission" date="2015-01" db="EMBL/GenBank/DDBJ databases">
        <title>Evolution of Trichinella species and genotypes.</title>
        <authorList>
            <person name="Korhonen P.K."/>
            <person name="Edoardo P."/>
            <person name="Giuseppe L.R."/>
            <person name="Gasser R.B."/>
        </authorList>
    </citation>
    <scope>NUCLEOTIDE SEQUENCE [LARGE SCALE GENOMIC DNA]</scope>
    <source>
        <strain evidence="1">ISS3</strain>
    </source>
</reference>
<keyword evidence="2" id="KW-1185">Reference proteome</keyword>
<proteinExistence type="predicted"/>
<name>A0A0V0YZ51_TRISP</name>
<protein>
    <submittedName>
        <fullName evidence="1">Uncharacterized protein</fullName>
    </submittedName>
</protein>
<organism evidence="1 2">
    <name type="scientific">Trichinella spiralis</name>
    <name type="common">Trichina worm</name>
    <dbReference type="NCBI Taxonomy" id="6334"/>
    <lineage>
        <taxon>Eukaryota</taxon>
        <taxon>Metazoa</taxon>
        <taxon>Ecdysozoa</taxon>
        <taxon>Nematoda</taxon>
        <taxon>Enoplea</taxon>
        <taxon>Dorylaimia</taxon>
        <taxon>Trichinellida</taxon>
        <taxon>Trichinellidae</taxon>
        <taxon>Trichinella</taxon>
    </lineage>
</organism>
<comment type="caution">
    <text evidence="1">The sequence shown here is derived from an EMBL/GenBank/DDBJ whole genome shotgun (WGS) entry which is preliminary data.</text>
</comment>
<sequence length="34" mass="4262">MISISENNFYHCSLFYCTKVTLYQMRYQQHQQQQ</sequence>
<evidence type="ECO:0000313" key="1">
    <source>
        <dbReference type="EMBL" id="KRY05489.1"/>
    </source>
</evidence>
<dbReference type="Proteomes" id="UP000054776">
    <property type="component" value="Unassembled WGS sequence"/>
</dbReference>
<evidence type="ECO:0000313" key="2">
    <source>
        <dbReference type="Proteomes" id="UP000054776"/>
    </source>
</evidence>
<dbReference type="InParanoid" id="A0A0V0YZ51"/>